<protein>
    <submittedName>
        <fullName evidence="1">Uncharacterized protein</fullName>
    </submittedName>
</protein>
<accession>A0A655AYY9</accession>
<name>A0A655AYY9_MYCTX</name>
<organism evidence="1 2">
    <name type="scientific">Mycobacterium tuberculosis</name>
    <dbReference type="NCBI Taxonomy" id="1773"/>
    <lineage>
        <taxon>Bacteria</taxon>
        <taxon>Bacillati</taxon>
        <taxon>Actinomycetota</taxon>
        <taxon>Actinomycetes</taxon>
        <taxon>Mycobacteriales</taxon>
        <taxon>Mycobacteriaceae</taxon>
        <taxon>Mycobacterium</taxon>
        <taxon>Mycobacterium tuberculosis complex</taxon>
    </lineage>
</organism>
<dbReference type="EMBL" id="CNGE01002804">
    <property type="protein sequence ID" value="CKV19042.1"/>
    <property type="molecule type" value="Genomic_DNA"/>
</dbReference>
<proteinExistence type="predicted"/>
<sequence length="37" mass="4241">MFILSIRPWSMLLNATVVNIANQASLISFTLSKWQVF</sequence>
<gene>
    <name evidence="1" type="ORF">ERS027646_05024</name>
</gene>
<dbReference type="Proteomes" id="UP000048948">
    <property type="component" value="Unassembled WGS sequence"/>
</dbReference>
<reference evidence="1 2" key="1">
    <citation type="submission" date="2015-03" db="EMBL/GenBank/DDBJ databases">
        <authorList>
            <consortium name="Pathogen Informatics"/>
        </authorList>
    </citation>
    <scope>NUCLEOTIDE SEQUENCE [LARGE SCALE GENOMIC DNA]</scope>
    <source>
        <strain evidence="1 2">Bir 172</strain>
    </source>
</reference>
<dbReference type="AlphaFoldDB" id="A0A655AYY9"/>
<evidence type="ECO:0000313" key="1">
    <source>
        <dbReference type="EMBL" id="CKV19042.1"/>
    </source>
</evidence>
<evidence type="ECO:0000313" key="2">
    <source>
        <dbReference type="Proteomes" id="UP000048948"/>
    </source>
</evidence>